<comment type="caution">
    <text evidence="4">The sequence shown here is derived from an EMBL/GenBank/DDBJ whole genome shotgun (WGS) entry which is preliminary data.</text>
</comment>
<name>A0AAV4MZG8_9ARAC</name>
<dbReference type="SUPFAM" id="SSF48371">
    <property type="entry name" value="ARM repeat"/>
    <property type="match status" value="1"/>
</dbReference>
<protein>
    <recommendedName>
        <fullName evidence="6">Serine/threonine-protein phosphatase 4 regulatory subunit 1</fullName>
    </recommendedName>
</protein>
<reference evidence="4 5" key="1">
    <citation type="submission" date="2021-06" db="EMBL/GenBank/DDBJ databases">
        <title>Caerostris darwini draft genome.</title>
        <authorList>
            <person name="Kono N."/>
            <person name="Arakawa K."/>
        </authorList>
    </citation>
    <scope>NUCLEOTIDE SEQUENCE [LARGE SCALE GENOMIC DNA]</scope>
</reference>
<dbReference type="AlphaFoldDB" id="A0AAV4MZG8"/>
<gene>
    <name evidence="4" type="primary">Ppp4r1</name>
    <name evidence="4" type="ORF">CDAR_418981</name>
</gene>
<organism evidence="4 5">
    <name type="scientific">Caerostris darwini</name>
    <dbReference type="NCBI Taxonomy" id="1538125"/>
    <lineage>
        <taxon>Eukaryota</taxon>
        <taxon>Metazoa</taxon>
        <taxon>Ecdysozoa</taxon>
        <taxon>Arthropoda</taxon>
        <taxon>Chelicerata</taxon>
        <taxon>Arachnida</taxon>
        <taxon>Araneae</taxon>
        <taxon>Araneomorphae</taxon>
        <taxon>Entelegynae</taxon>
        <taxon>Araneoidea</taxon>
        <taxon>Araneidae</taxon>
        <taxon>Caerostris</taxon>
    </lineage>
</organism>
<dbReference type="Proteomes" id="UP001054837">
    <property type="component" value="Unassembled WGS sequence"/>
</dbReference>
<feature type="region of interest" description="Disordered" evidence="3">
    <location>
        <begin position="292"/>
        <end position="337"/>
    </location>
</feature>
<proteinExistence type="predicted"/>
<feature type="repeat" description="HEAT" evidence="2">
    <location>
        <begin position="871"/>
        <end position="906"/>
    </location>
</feature>
<dbReference type="Gene3D" id="1.25.10.10">
    <property type="entry name" value="Leucine-rich Repeat Variant"/>
    <property type="match status" value="2"/>
</dbReference>
<dbReference type="GO" id="GO:0019888">
    <property type="term" value="F:protein phosphatase regulator activity"/>
    <property type="evidence" value="ECO:0007669"/>
    <property type="project" value="TreeGrafter"/>
</dbReference>
<dbReference type="InterPro" id="IPR021133">
    <property type="entry name" value="HEAT_type_2"/>
</dbReference>
<feature type="compositionally biased region" description="Polar residues" evidence="3">
    <location>
        <begin position="409"/>
        <end position="422"/>
    </location>
</feature>
<dbReference type="InterPro" id="IPR016024">
    <property type="entry name" value="ARM-type_fold"/>
</dbReference>
<feature type="repeat" description="HEAT" evidence="2">
    <location>
        <begin position="160"/>
        <end position="198"/>
    </location>
</feature>
<evidence type="ECO:0000313" key="4">
    <source>
        <dbReference type="EMBL" id="GIX76394.1"/>
    </source>
</evidence>
<dbReference type="Pfam" id="PF02985">
    <property type="entry name" value="HEAT"/>
    <property type="match status" value="1"/>
</dbReference>
<dbReference type="PANTHER" id="PTHR10648">
    <property type="entry name" value="SERINE/THREONINE-PROTEIN PHOSPHATASE PP2A 65 KDA REGULATORY SUBUNIT"/>
    <property type="match status" value="1"/>
</dbReference>
<evidence type="ECO:0008006" key="6">
    <source>
        <dbReference type="Google" id="ProtNLM"/>
    </source>
</evidence>
<dbReference type="PANTHER" id="PTHR10648:SF1">
    <property type="entry name" value="SERINE_THREONINE-PROTEIN PHOSPHATASE 4 REGULATORY SUBUNIT 1"/>
    <property type="match status" value="1"/>
</dbReference>
<feature type="compositionally biased region" description="Basic and acidic residues" evidence="3">
    <location>
        <begin position="672"/>
        <end position="681"/>
    </location>
</feature>
<dbReference type="EMBL" id="BPLQ01000920">
    <property type="protein sequence ID" value="GIX76394.1"/>
    <property type="molecule type" value="Genomic_DNA"/>
</dbReference>
<accession>A0AAV4MZG8</accession>
<dbReference type="InterPro" id="IPR011989">
    <property type="entry name" value="ARM-like"/>
</dbReference>
<keyword evidence="5" id="KW-1185">Reference proteome</keyword>
<evidence type="ECO:0000256" key="1">
    <source>
        <dbReference type="ARBA" id="ARBA00022737"/>
    </source>
</evidence>
<keyword evidence="1" id="KW-0677">Repeat</keyword>
<dbReference type="GO" id="GO:0005737">
    <property type="term" value="C:cytoplasm"/>
    <property type="evidence" value="ECO:0007669"/>
    <property type="project" value="TreeGrafter"/>
</dbReference>
<feature type="region of interest" description="Disordered" evidence="3">
    <location>
        <begin position="409"/>
        <end position="431"/>
    </location>
</feature>
<sequence>MTPCDLMFMLTQQVVVRNLLETLRLVYQNKDDVASVINVFCSICEDYDFSVRTELMVQLPHLVAFCKEVKLNNFLVQYLVPTLITYLGDDSNTVRKTAHSALVTLLEQGLLEKEIVTEKVCPLVLHLTDKMHPEDLRTESIVLMSKLVSHMGKKATEDLFFEPLFNLMTDPSNNIRKACASTFGDICTAVGRETTENTLLPKFLELCKDGAWCVRKACTENFMALSCCVSKETRCNELSSVYMNLLKDTSRWVRLTAYQSLGGFISTFADPDRTGLYYSKDGTLTIVDTSSSQVLTPLQEPSTNPSNEALSNEEIKESNSLSSDDSSSLDRTTSSDSCDSIVPVCNAGTDSSASEVSCHAGNNCSVIEASTSTMTSSGEDGIHAAETMLTNDSSNGSFHCDSEQLTSNVNSGDNWISNSKPVQNGECHKKDVDDDEREFEKLWSEAVLTCDEVINGALNHNEMNGDVDIHASLDNELVQRIDSADASALLNSIAEFQHSNCETIPIISCNNSIKENGNNTMNFEDDSVCLSYLQHSRYTGDSDFSSDVIPNLVFTAQESNVPKDVSLDNDSQESVELKVNATTDNESAFNYFQYWREPLPEIDIDTATQCLNDSPEEEISSSNYLLLTDVFNNEHRRGWWSYLDDSGDSNRSFLSCSDLSTENSILREMRIIDDESSENKGEPPPGTKLYPKDQDIVPPELLMQYVCMPEGQNSATDAEIARHCAYSLPAVALTLGREFWPCLKDTFTVLMNDIPSFVMMWKVRRTLAFSMHQLAVILGPEITSKDLIPVFSRLISDLDEVRIGILQNLCEFLKVLLPEERKQFLPSLPKFLVSSSDTESNFKNWRFRLILAEQLVLIANLYEPQEVSDHLVPLSLTLIKDKICEVRLAAVRCMAATMKRLGQHPTPLYTKAVLSDLTDKFVHSHKWLQRQLYVYICQQIVIEEALTADQFAEDALPQLLYLCWDRVPNVRIAIARCLAIVMWPLDIYSNPGSPHRELLLQTLHTLQSDIDADVRFYANMVSTHECSCLQNGDFNNVEEPDV</sequence>
<feature type="region of interest" description="Disordered" evidence="3">
    <location>
        <begin position="672"/>
        <end position="693"/>
    </location>
</feature>
<dbReference type="PROSITE" id="PS50077">
    <property type="entry name" value="HEAT_REPEAT"/>
    <property type="match status" value="2"/>
</dbReference>
<feature type="compositionally biased region" description="Polar residues" evidence="3">
    <location>
        <begin position="292"/>
        <end position="310"/>
    </location>
</feature>
<feature type="compositionally biased region" description="Low complexity" evidence="3">
    <location>
        <begin position="318"/>
        <end position="337"/>
    </location>
</feature>
<dbReference type="InterPro" id="IPR000357">
    <property type="entry name" value="HEAT"/>
</dbReference>
<evidence type="ECO:0000256" key="2">
    <source>
        <dbReference type="PROSITE-ProRule" id="PRU00103"/>
    </source>
</evidence>
<evidence type="ECO:0000256" key="3">
    <source>
        <dbReference type="SAM" id="MobiDB-lite"/>
    </source>
</evidence>
<evidence type="ECO:0000313" key="5">
    <source>
        <dbReference type="Proteomes" id="UP001054837"/>
    </source>
</evidence>
<dbReference type="InterPro" id="IPR051023">
    <property type="entry name" value="PP2A_Regulatory_Subunit_A"/>
</dbReference>